<dbReference type="EMBL" id="JAGGKQ010000015">
    <property type="protein sequence ID" value="MBP1923068.1"/>
    <property type="molecule type" value="Genomic_DNA"/>
</dbReference>
<gene>
    <name evidence="2" type="ORF">J2751_002105</name>
</gene>
<keyword evidence="1" id="KW-1133">Transmembrane helix</keyword>
<sequence>MDGRGSDDKGTLAPIYPSEAPSLPDTGRRWVALFLLVVFISGFVVSSALWIVGLF</sequence>
<dbReference type="OrthoDB" id="306277at2157"/>
<keyword evidence="1" id="KW-0812">Transmembrane</keyword>
<reference evidence="2" key="1">
    <citation type="submission" date="2021-03" db="EMBL/GenBank/DDBJ databases">
        <title>Genomic Encyclopedia of Type Strains, Phase IV (KMG-IV): sequencing the most valuable type-strain genomes for metagenomic binning, comparative biology and taxonomic classification.</title>
        <authorList>
            <person name="Goeker M."/>
        </authorList>
    </citation>
    <scope>NUCLEOTIDE SEQUENCE</scope>
    <source>
        <strain evidence="2">DSM 23564</strain>
    </source>
</reference>
<evidence type="ECO:0000313" key="2">
    <source>
        <dbReference type="EMBL" id="MBP1923068.1"/>
    </source>
</evidence>
<keyword evidence="3" id="KW-1185">Reference proteome</keyword>
<keyword evidence="1" id="KW-0472">Membrane</keyword>
<evidence type="ECO:0000256" key="1">
    <source>
        <dbReference type="SAM" id="Phobius"/>
    </source>
</evidence>
<proteinExistence type="predicted"/>
<organism evidence="2 3">
    <name type="scientific">Halorubrum alkaliphilum</name>
    <dbReference type="NCBI Taxonomy" id="261290"/>
    <lineage>
        <taxon>Archaea</taxon>
        <taxon>Methanobacteriati</taxon>
        <taxon>Methanobacteriota</taxon>
        <taxon>Stenosarchaea group</taxon>
        <taxon>Halobacteria</taxon>
        <taxon>Halobacteriales</taxon>
        <taxon>Haloferacaceae</taxon>
        <taxon>Halorubrum</taxon>
    </lineage>
</organism>
<dbReference type="RefSeq" id="WP_209485792.1">
    <property type="nucleotide sequence ID" value="NZ_JAGGKQ010000015.1"/>
</dbReference>
<dbReference type="Proteomes" id="UP000823588">
    <property type="component" value="Unassembled WGS sequence"/>
</dbReference>
<feature type="transmembrane region" description="Helical" evidence="1">
    <location>
        <begin position="30"/>
        <end position="52"/>
    </location>
</feature>
<protein>
    <submittedName>
        <fullName evidence="2">Uncharacterized protein</fullName>
    </submittedName>
</protein>
<accession>A0A8T4GEY8</accession>
<dbReference type="AlphaFoldDB" id="A0A8T4GEY8"/>
<evidence type="ECO:0000313" key="3">
    <source>
        <dbReference type="Proteomes" id="UP000823588"/>
    </source>
</evidence>
<name>A0A8T4GEY8_9EURY</name>
<comment type="caution">
    <text evidence="2">The sequence shown here is derived from an EMBL/GenBank/DDBJ whole genome shotgun (WGS) entry which is preliminary data.</text>
</comment>